<feature type="signal peptide" evidence="2">
    <location>
        <begin position="1"/>
        <end position="21"/>
    </location>
</feature>
<organism evidence="3 4">
    <name type="scientific">Povalibacter uvarum</name>
    <dbReference type="NCBI Taxonomy" id="732238"/>
    <lineage>
        <taxon>Bacteria</taxon>
        <taxon>Pseudomonadati</taxon>
        <taxon>Pseudomonadota</taxon>
        <taxon>Gammaproteobacteria</taxon>
        <taxon>Steroidobacterales</taxon>
        <taxon>Steroidobacteraceae</taxon>
        <taxon>Povalibacter</taxon>
    </lineage>
</organism>
<accession>A0A841HM22</accession>
<keyword evidence="4" id="KW-1185">Reference proteome</keyword>
<keyword evidence="2" id="KW-0732">Signal</keyword>
<evidence type="ECO:0008006" key="5">
    <source>
        <dbReference type="Google" id="ProtNLM"/>
    </source>
</evidence>
<feature type="compositionally biased region" description="Basic and acidic residues" evidence="1">
    <location>
        <begin position="181"/>
        <end position="195"/>
    </location>
</feature>
<dbReference type="EMBL" id="JACHHZ010000002">
    <property type="protein sequence ID" value="MBB6093142.1"/>
    <property type="molecule type" value="Genomic_DNA"/>
</dbReference>
<feature type="chain" id="PRO_5032547536" description="DUF2259 domain-containing protein" evidence="2">
    <location>
        <begin position="22"/>
        <end position="201"/>
    </location>
</feature>
<name>A0A841HM22_9GAMM</name>
<feature type="region of interest" description="Disordered" evidence="1">
    <location>
        <begin position="165"/>
        <end position="201"/>
    </location>
</feature>
<dbReference type="Proteomes" id="UP000588068">
    <property type="component" value="Unassembled WGS sequence"/>
</dbReference>
<reference evidence="3 4" key="1">
    <citation type="submission" date="2020-08" db="EMBL/GenBank/DDBJ databases">
        <title>Genomic Encyclopedia of Type Strains, Phase IV (KMG-IV): sequencing the most valuable type-strain genomes for metagenomic binning, comparative biology and taxonomic classification.</title>
        <authorList>
            <person name="Goeker M."/>
        </authorList>
    </citation>
    <scope>NUCLEOTIDE SEQUENCE [LARGE SCALE GENOMIC DNA]</scope>
    <source>
        <strain evidence="3 4">DSM 26723</strain>
    </source>
</reference>
<evidence type="ECO:0000313" key="3">
    <source>
        <dbReference type="EMBL" id="MBB6093142.1"/>
    </source>
</evidence>
<evidence type="ECO:0000256" key="1">
    <source>
        <dbReference type="SAM" id="MobiDB-lite"/>
    </source>
</evidence>
<dbReference type="RefSeq" id="WP_184331218.1">
    <property type="nucleotide sequence ID" value="NZ_JACHHZ010000002.1"/>
</dbReference>
<sequence>MRINLTSTILLLIALFPRAQAADFQIVWVVVGDAASSAGDQPAQAGRHLFMASDLADFALKRVAISRVETDPAVIALNVGERFCLTSLKIIASQQDRSIVKRAPLSVSVRQDQRDAMGLERRKNDICVHPDTAGEYPIRFTSLLPANDGSTRGAQIFVRVQAPVMPGDSERANDAGSAARNPEKAEPVARTVADRKKVRIQ</sequence>
<protein>
    <recommendedName>
        <fullName evidence="5">DUF2259 domain-containing protein</fullName>
    </recommendedName>
</protein>
<evidence type="ECO:0000313" key="4">
    <source>
        <dbReference type="Proteomes" id="UP000588068"/>
    </source>
</evidence>
<evidence type="ECO:0000256" key="2">
    <source>
        <dbReference type="SAM" id="SignalP"/>
    </source>
</evidence>
<proteinExistence type="predicted"/>
<gene>
    <name evidence="3" type="ORF">HNQ60_002020</name>
</gene>
<dbReference type="AlphaFoldDB" id="A0A841HM22"/>
<comment type="caution">
    <text evidence="3">The sequence shown here is derived from an EMBL/GenBank/DDBJ whole genome shotgun (WGS) entry which is preliminary data.</text>
</comment>